<dbReference type="Gene3D" id="3.40.50.150">
    <property type="entry name" value="Vaccinia Virus protein VP39"/>
    <property type="match status" value="1"/>
</dbReference>
<sequence length="195" mass="22833">MIQNKNTVDLFAAIVKDIKYPYIAEVGVAKGNTSLKFAKILDNNGEIHLFDRQHIVEDVYQRLSHLGYKNIFIHGCSNKLKDSYNWDFMKIIRDNINLKFDYIYLDGAHTWEIDGFAFFLCDMLLKVGGFIDFDDYYWTFSNSPTCNPAVYPNILEYYTAEQISIPQIKLVVDLLVKRSRRYKEVVSNKLFVKSR</sequence>
<dbReference type="Pfam" id="PF13578">
    <property type="entry name" value="Methyltransf_24"/>
    <property type="match status" value="1"/>
</dbReference>
<reference evidence="1 2" key="1">
    <citation type="submission" date="2016-10" db="EMBL/GenBank/DDBJ databases">
        <authorList>
            <person name="de Groot N.N."/>
        </authorList>
    </citation>
    <scope>NUCLEOTIDE SEQUENCE [LARGE SCALE GENOMIC DNA]</scope>
    <source>
        <strain evidence="1 2">DSM 15269</strain>
    </source>
</reference>
<protein>
    <submittedName>
        <fullName evidence="1">Methyltransferase domain-containing protein</fullName>
    </submittedName>
</protein>
<keyword evidence="1" id="KW-0489">Methyltransferase</keyword>
<proteinExistence type="predicted"/>
<evidence type="ECO:0000313" key="2">
    <source>
        <dbReference type="Proteomes" id="UP000199602"/>
    </source>
</evidence>
<accession>A0A1H0BF83</accession>
<name>A0A1H0BF83_9BACT</name>
<dbReference type="GO" id="GO:0008168">
    <property type="term" value="F:methyltransferase activity"/>
    <property type="evidence" value="ECO:0007669"/>
    <property type="project" value="UniProtKB-KW"/>
</dbReference>
<dbReference type="EMBL" id="FNIN01000002">
    <property type="protein sequence ID" value="SDN44317.1"/>
    <property type="molecule type" value="Genomic_DNA"/>
</dbReference>
<dbReference type="InterPro" id="IPR029063">
    <property type="entry name" value="SAM-dependent_MTases_sf"/>
</dbReference>
<dbReference type="AlphaFoldDB" id="A0A1H0BF83"/>
<gene>
    <name evidence="1" type="ORF">SAMN04488516_102152</name>
</gene>
<dbReference type="Proteomes" id="UP000199602">
    <property type="component" value="Unassembled WGS sequence"/>
</dbReference>
<evidence type="ECO:0000313" key="1">
    <source>
        <dbReference type="EMBL" id="SDN44317.1"/>
    </source>
</evidence>
<organism evidence="1 2">
    <name type="scientific">Desulfonauticus submarinus</name>
    <dbReference type="NCBI Taxonomy" id="206665"/>
    <lineage>
        <taxon>Bacteria</taxon>
        <taxon>Pseudomonadati</taxon>
        <taxon>Thermodesulfobacteriota</taxon>
        <taxon>Desulfovibrionia</taxon>
        <taxon>Desulfovibrionales</taxon>
        <taxon>Desulfonauticaceae</taxon>
        <taxon>Desulfonauticus</taxon>
    </lineage>
</organism>
<keyword evidence="1" id="KW-0808">Transferase</keyword>
<dbReference type="OrthoDB" id="5623231at2"/>
<keyword evidence="2" id="KW-1185">Reference proteome</keyword>
<dbReference type="STRING" id="206665.SAMN04488516_102152"/>
<dbReference type="GO" id="GO:0032259">
    <property type="term" value="P:methylation"/>
    <property type="evidence" value="ECO:0007669"/>
    <property type="project" value="UniProtKB-KW"/>
</dbReference>
<dbReference type="RefSeq" id="WP_092063285.1">
    <property type="nucleotide sequence ID" value="NZ_FNIN01000002.1"/>
</dbReference>
<dbReference type="SUPFAM" id="SSF53335">
    <property type="entry name" value="S-adenosyl-L-methionine-dependent methyltransferases"/>
    <property type="match status" value="1"/>
</dbReference>